<feature type="compositionally biased region" description="Basic and acidic residues" evidence="1">
    <location>
        <begin position="223"/>
        <end position="240"/>
    </location>
</feature>
<protein>
    <submittedName>
        <fullName evidence="2">Uncharacterized protein</fullName>
    </submittedName>
</protein>
<feature type="compositionally biased region" description="Basic and acidic residues" evidence="1">
    <location>
        <begin position="181"/>
        <end position="193"/>
    </location>
</feature>
<organism evidence="2 3">
    <name type="scientific">Postia placenta MAD-698-R-SB12</name>
    <dbReference type="NCBI Taxonomy" id="670580"/>
    <lineage>
        <taxon>Eukaryota</taxon>
        <taxon>Fungi</taxon>
        <taxon>Dikarya</taxon>
        <taxon>Basidiomycota</taxon>
        <taxon>Agaricomycotina</taxon>
        <taxon>Agaricomycetes</taxon>
        <taxon>Polyporales</taxon>
        <taxon>Adustoporiaceae</taxon>
        <taxon>Rhodonia</taxon>
    </lineage>
</organism>
<accession>A0A1X6N5Q4</accession>
<sequence length="249" mass="27008">MYDLSFAFALLKWDAYQHQASTYWAPCEGCEWCRGGMIRYQGDVSSPARQQGRNGIGRCADRVRGTLSDARCEIQRAWAQNGRWSWAARLPARSLMRPRRAATSAGDAPSVAGGGARGATGALDQSGGAACPGRIGPDFNYVSQTQRRRSDAIQIRGVPGLGAAVQLPGGASQGRGGTRALTDHGRPSKEPFRRTTTVHQTPAYQPARTRRPRRPSPVLTRGGADDAARARCEGEKSDARRRGHNEFFI</sequence>
<evidence type="ECO:0000313" key="3">
    <source>
        <dbReference type="Proteomes" id="UP000194127"/>
    </source>
</evidence>
<proteinExistence type="predicted"/>
<evidence type="ECO:0000256" key="1">
    <source>
        <dbReference type="SAM" id="MobiDB-lite"/>
    </source>
</evidence>
<feature type="region of interest" description="Disordered" evidence="1">
    <location>
        <begin position="164"/>
        <end position="249"/>
    </location>
</feature>
<evidence type="ECO:0000313" key="2">
    <source>
        <dbReference type="EMBL" id="OSX63802.1"/>
    </source>
</evidence>
<dbReference type="GeneID" id="36321798"/>
<feature type="region of interest" description="Disordered" evidence="1">
    <location>
        <begin position="103"/>
        <end position="130"/>
    </location>
</feature>
<dbReference type="AlphaFoldDB" id="A0A1X6N5Q4"/>
<dbReference type="EMBL" id="KZ110594">
    <property type="protein sequence ID" value="OSX63802.1"/>
    <property type="molecule type" value="Genomic_DNA"/>
</dbReference>
<keyword evidence="3" id="KW-1185">Reference proteome</keyword>
<gene>
    <name evidence="2" type="ORF">POSPLADRAFT_1032348</name>
</gene>
<dbReference type="RefSeq" id="XP_024340596.1">
    <property type="nucleotide sequence ID" value="XM_024476847.1"/>
</dbReference>
<reference evidence="2 3" key="1">
    <citation type="submission" date="2017-04" db="EMBL/GenBank/DDBJ databases">
        <title>Genome Sequence of the Model Brown-Rot Fungus Postia placenta SB12.</title>
        <authorList>
            <consortium name="DOE Joint Genome Institute"/>
            <person name="Gaskell J."/>
            <person name="Kersten P."/>
            <person name="Larrondo L.F."/>
            <person name="Canessa P."/>
            <person name="Martinez D."/>
            <person name="Hibbett D."/>
            <person name="Schmoll M."/>
            <person name="Kubicek C.P."/>
            <person name="Martinez A.T."/>
            <person name="Yadav J."/>
            <person name="Master E."/>
            <person name="Magnuson J.K."/>
            <person name="James T."/>
            <person name="Yaver D."/>
            <person name="Berka R."/>
            <person name="Labutti K."/>
            <person name="Lipzen A."/>
            <person name="Aerts A."/>
            <person name="Barry K."/>
            <person name="Henrissat B."/>
            <person name="Blanchette R."/>
            <person name="Grigoriev I."/>
            <person name="Cullen D."/>
        </authorList>
    </citation>
    <scope>NUCLEOTIDE SEQUENCE [LARGE SCALE GENOMIC DNA]</scope>
    <source>
        <strain evidence="2 3">MAD-698-R-SB12</strain>
    </source>
</reference>
<dbReference type="Proteomes" id="UP000194127">
    <property type="component" value="Unassembled WGS sequence"/>
</dbReference>
<name>A0A1X6N5Q4_9APHY</name>